<proteinExistence type="predicted"/>
<dbReference type="EMBL" id="CP133614">
    <property type="protein sequence ID" value="WMV20008.1"/>
    <property type="molecule type" value="Genomic_DNA"/>
</dbReference>
<evidence type="ECO:0000313" key="2">
    <source>
        <dbReference type="Proteomes" id="UP001234989"/>
    </source>
</evidence>
<evidence type="ECO:0000313" key="1">
    <source>
        <dbReference type="EMBL" id="WMV20008.1"/>
    </source>
</evidence>
<name>A0AAF0QBF3_SOLVR</name>
<gene>
    <name evidence="1" type="ORF">MTR67_013393</name>
</gene>
<sequence>MADFLASFLTIAIGSTQKLSWTNISILNIHLLQSFCASLRSVP</sequence>
<accession>A0AAF0QBF3</accession>
<dbReference type="Proteomes" id="UP001234989">
    <property type="component" value="Chromosome 3"/>
</dbReference>
<protein>
    <submittedName>
        <fullName evidence="1">Uncharacterized protein</fullName>
    </submittedName>
</protein>
<organism evidence="1 2">
    <name type="scientific">Solanum verrucosum</name>
    <dbReference type="NCBI Taxonomy" id="315347"/>
    <lineage>
        <taxon>Eukaryota</taxon>
        <taxon>Viridiplantae</taxon>
        <taxon>Streptophyta</taxon>
        <taxon>Embryophyta</taxon>
        <taxon>Tracheophyta</taxon>
        <taxon>Spermatophyta</taxon>
        <taxon>Magnoliopsida</taxon>
        <taxon>eudicotyledons</taxon>
        <taxon>Gunneridae</taxon>
        <taxon>Pentapetalae</taxon>
        <taxon>asterids</taxon>
        <taxon>lamiids</taxon>
        <taxon>Solanales</taxon>
        <taxon>Solanaceae</taxon>
        <taxon>Solanoideae</taxon>
        <taxon>Solaneae</taxon>
        <taxon>Solanum</taxon>
    </lineage>
</organism>
<reference evidence="1" key="1">
    <citation type="submission" date="2023-08" db="EMBL/GenBank/DDBJ databases">
        <title>A de novo genome assembly of Solanum verrucosum Schlechtendal, a Mexican diploid species geographically isolated from the other diploid A-genome species in potato relatives.</title>
        <authorList>
            <person name="Hosaka K."/>
        </authorList>
    </citation>
    <scope>NUCLEOTIDE SEQUENCE</scope>
    <source>
        <tissue evidence="1">Young leaves</tissue>
    </source>
</reference>
<keyword evidence="2" id="KW-1185">Reference proteome</keyword>
<dbReference type="AlphaFoldDB" id="A0AAF0QBF3"/>